<proteinExistence type="predicted"/>
<dbReference type="Proteomes" id="UP000019132">
    <property type="component" value="Unassembled WGS sequence"/>
</dbReference>
<feature type="domain" description="CFA20" evidence="2">
    <location>
        <begin position="122"/>
        <end position="257"/>
    </location>
</feature>
<protein>
    <recommendedName>
        <fullName evidence="2">CFA20 domain-containing protein</fullName>
    </recommendedName>
</protein>
<keyword evidence="4" id="KW-1185">Reference proteome</keyword>
<evidence type="ECO:0000256" key="1">
    <source>
        <dbReference type="SAM" id="MobiDB-lite"/>
    </source>
</evidence>
<evidence type="ECO:0000259" key="2">
    <source>
        <dbReference type="Pfam" id="PF05018"/>
    </source>
</evidence>
<organism evidence="3 4">
    <name type="scientific">Globisporangium ultimum (strain ATCC 200006 / CBS 805.95 / DAOM BR144)</name>
    <name type="common">Pythium ultimum</name>
    <dbReference type="NCBI Taxonomy" id="431595"/>
    <lineage>
        <taxon>Eukaryota</taxon>
        <taxon>Sar</taxon>
        <taxon>Stramenopiles</taxon>
        <taxon>Oomycota</taxon>
        <taxon>Peronosporomycetes</taxon>
        <taxon>Pythiales</taxon>
        <taxon>Pythiaceae</taxon>
        <taxon>Globisporangium</taxon>
    </lineage>
</organism>
<dbReference type="STRING" id="431595.K3W6T8"/>
<accession>K3W6T8</accession>
<dbReference type="InterPro" id="IPR040441">
    <property type="entry name" value="CFA20/CFAP20DC"/>
</dbReference>
<dbReference type="HOGENOM" id="CLU_1144489_0_0_1"/>
<sequence length="261" mass="29298">MSSLSTSLSSSSFVQIGDGSYSPGDVFLECLLPKVIQKNRSHAMISPSASNKQLHHQYNRQHQHLKNVSPHSSSHSPGASEGDDGDANGVHVLPFADHPVIQQAQDECRNLLNGNIVSILEDEDVKEEIVEVLGPESELVFSTRNIFRYLVLFVKNLGQYFEFQVEVVDDKQKYRYLKATNARSLARVDNSVAQLPLAFGQQQGWRYLCMDLQELTMQAFGTKHVTTTQVRIGGNCRLLRVFFQDELYSDAELPTHLTFLG</sequence>
<evidence type="ECO:0000313" key="3">
    <source>
        <dbReference type="EnsemblProtists" id="PYU1_T000679"/>
    </source>
</evidence>
<dbReference type="InParanoid" id="K3W6T8"/>
<reference evidence="3" key="3">
    <citation type="submission" date="2015-02" db="UniProtKB">
        <authorList>
            <consortium name="EnsemblProtists"/>
        </authorList>
    </citation>
    <scope>IDENTIFICATION</scope>
    <source>
        <strain evidence="3">DAOM BR144</strain>
    </source>
</reference>
<feature type="region of interest" description="Disordered" evidence="1">
    <location>
        <begin position="63"/>
        <end position="89"/>
    </location>
</feature>
<dbReference type="PANTHER" id="PTHR12458">
    <property type="entry name" value="ORF PROTEIN"/>
    <property type="match status" value="1"/>
</dbReference>
<evidence type="ECO:0000313" key="4">
    <source>
        <dbReference type="Proteomes" id="UP000019132"/>
    </source>
</evidence>
<dbReference type="EMBL" id="GL376620">
    <property type="status" value="NOT_ANNOTATED_CDS"/>
    <property type="molecule type" value="Genomic_DNA"/>
</dbReference>
<dbReference type="Pfam" id="PF05018">
    <property type="entry name" value="CFA20_dom"/>
    <property type="match status" value="1"/>
</dbReference>
<dbReference type="AlphaFoldDB" id="K3W6T8"/>
<dbReference type="OMA" id="RSHAMIS"/>
<reference evidence="4" key="1">
    <citation type="journal article" date="2010" name="Genome Biol.">
        <title>Genome sequence of the necrotrophic plant pathogen Pythium ultimum reveals original pathogenicity mechanisms and effector repertoire.</title>
        <authorList>
            <person name="Levesque C.A."/>
            <person name="Brouwer H."/>
            <person name="Cano L."/>
            <person name="Hamilton J.P."/>
            <person name="Holt C."/>
            <person name="Huitema E."/>
            <person name="Raffaele S."/>
            <person name="Robideau G.P."/>
            <person name="Thines M."/>
            <person name="Win J."/>
            <person name="Zerillo M.M."/>
            <person name="Beakes G.W."/>
            <person name="Boore J.L."/>
            <person name="Busam D."/>
            <person name="Dumas B."/>
            <person name="Ferriera S."/>
            <person name="Fuerstenberg S.I."/>
            <person name="Gachon C.M."/>
            <person name="Gaulin E."/>
            <person name="Govers F."/>
            <person name="Grenville-Briggs L."/>
            <person name="Horner N."/>
            <person name="Hostetler J."/>
            <person name="Jiang R.H."/>
            <person name="Johnson J."/>
            <person name="Krajaejun T."/>
            <person name="Lin H."/>
            <person name="Meijer H.J."/>
            <person name="Moore B."/>
            <person name="Morris P."/>
            <person name="Phuntmart V."/>
            <person name="Puiu D."/>
            <person name="Shetty J."/>
            <person name="Stajich J.E."/>
            <person name="Tripathy S."/>
            <person name="Wawra S."/>
            <person name="van West P."/>
            <person name="Whitty B.R."/>
            <person name="Coutinho P.M."/>
            <person name="Henrissat B."/>
            <person name="Martin F."/>
            <person name="Thomas P.D."/>
            <person name="Tyler B.M."/>
            <person name="De Vries R.P."/>
            <person name="Kamoun S."/>
            <person name="Yandell M."/>
            <person name="Tisserat N."/>
            <person name="Buell C.R."/>
        </authorList>
    </citation>
    <scope>NUCLEOTIDE SEQUENCE</scope>
    <source>
        <strain evidence="4">DAOM:BR144</strain>
    </source>
</reference>
<dbReference type="InterPro" id="IPR007714">
    <property type="entry name" value="CFA20_dom"/>
</dbReference>
<dbReference type="EnsemblProtists" id="PYU1_T000679">
    <property type="protein sequence ID" value="PYU1_T000679"/>
    <property type="gene ID" value="PYU1_G000679"/>
</dbReference>
<dbReference type="VEuPathDB" id="FungiDB:PYU1_G000679"/>
<dbReference type="eggNOG" id="KOG3213">
    <property type="taxonomic scope" value="Eukaryota"/>
</dbReference>
<reference evidence="4" key="2">
    <citation type="submission" date="2010-04" db="EMBL/GenBank/DDBJ databases">
        <authorList>
            <person name="Buell R."/>
            <person name="Hamilton J."/>
            <person name="Hostetler J."/>
        </authorList>
    </citation>
    <scope>NUCLEOTIDE SEQUENCE [LARGE SCALE GENOMIC DNA]</scope>
    <source>
        <strain evidence="4">DAOM:BR144</strain>
    </source>
</reference>
<name>K3W6T8_GLOUD</name>